<sequence length="253" mass="29423">MRYKVKEVADMVGITIRMLHHYDKIGLLKPQSVNAAGYRLYSDSDLERLQQVLFFKELDFSLNQIKELLDDPGFDRHKALKSHRQLLLEKKKRLESIIKTVDRTIQAVQGGTTMKTKEMFDGFDMRDIEAHKEKYAKEVEEKYGHSDAYKECAKKTASYKSEQWKEIKEKNTAIFDKIVSLMDKGPADAEVQEAVGAYRQYITDYFYTCTPEIFRGLGDMYITDQRFTKNLNKHGEGFAAFMKEAMGIYCDNL</sequence>
<dbReference type="PANTHER" id="PTHR30204">
    <property type="entry name" value="REDOX-CYCLING DRUG-SENSING TRANSCRIPTIONAL ACTIVATOR SOXR"/>
    <property type="match status" value="1"/>
</dbReference>
<dbReference type="PROSITE" id="PS50937">
    <property type="entry name" value="HTH_MERR_2"/>
    <property type="match status" value="1"/>
</dbReference>
<keyword evidence="3" id="KW-0010">Activator</keyword>
<keyword evidence="2" id="KW-0238">DNA-binding</keyword>
<dbReference type="CDD" id="cd01106">
    <property type="entry name" value="HTH_TipAL-Mta"/>
    <property type="match status" value="1"/>
</dbReference>
<dbReference type="SUPFAM" id="SSF89082">
    <property type="entry name" value="Antibiotic binding domain of TipA-like multidrug resistance regulators"/>
    <property type="match status" value="1"/>
</dbReference>
<dbReference type="InterPro" id="IPR000551">
    <property type="entry name" value="MerR-type_HTH_dom"/>
</dbReference>
<dbReference type="InterPro" id="IPR047057">
    <property type="entry name" value="MerR_fam"/>
</dbReference>
<dbReference type="EMBL" id="CP058649">
    <property type="protein sequence ID" value="QUI22597.1"/>
    <property type="molecule type" value="Genomic_DNA"/>
</dbReference>
<dbReference type="Proteomes" id="UP000683246">
    <property type="component" value="Chromosome"/>
</dbReference>
<name>A0A8J8MJJ7_9FIRM</name>
<dbReference type="RefSeq" id="WP_212698087.1">
    <property type="nucleotide sequence ID" value="NZ_CP058649.1"/>
</dbReference>
<dbReference type="InterPro" id="IPR012925">
    <property type="entry name" value="TipAS_dom"/>
</dbReference>
<dbReference type="Gene3D" id="1.10.490.50">
    <property type="entry name" value="Antibiotic binding domain of TipA-like multidrug resistance regulators"/>
    <property type="match status" value="1"/>
</dbReference>
<dbReference type="Pfam" id="PF07739">
    <property type="entry name" value="TipAS"/>
    <property type="match status" value="1"/>
</dbReference>
<dbReference type="KEGG" id="vpy:HZI73_09915"/>
<evidence type="ECO:0000313" key="7">
    <source>
        <dbReference type="Proteomes" id="UP000683246"/>
    </source>
</evidence>
<protein>
    <submittedName>
        <fullName evidence="6">MerR family transcriptional regulator</fullName>
    </submittedName>
</protein>
<dbReference type="Pfam" id="PF13411">
    <property type="entry name" value="MerR_1"/>
    <property type="match status" value="1"/>
</dbReference>
<proteinExistence type="predicted"/>
<evidence type="ECO:0000256" key="4">
    <source>
        <dbReference type="ARBA" id="ARBA00023163"/>
    </source>
</evidence>
<reference evidence="6" key="1">
    <citation type="submission" date="2020-07" db="EMBL/GenBank/DDBJ databases">
        <title>Vallitalea pronyensis genome.</title>
        <authorList>
            <person name="Postec A."/>
        </authorList>
    </citation>
    <scope>NUCLEOTIDE SEQUENCE</scope>
    <source>
        <strain evidence="6">FatNI3</strain>
    </source>
</reference>
<dbReference type="InterPro" id="IPR036244">
    <property type="entry name" value="TipA-like_antibiotic-bd"/>
</dbReference>
<dbReference type="Gene3D" id="1.10.1660.10">
    <property type="match status" value="1"/>
</dbReference>
<dbReference type="SMART" id="SM00422">
    <property type="entry name" value="HTH_MERR"/>
    <property type="match status" value="1"/>
</dbReference>
<dbReference type="AlphaFoldDB" id="A0A8J8MJJ7"/>
<keyword evidence="4" id="KW-0804">Transcription</keyword>
<feature type="domain" description="HTH merR-type" evidence="5">
    <location>
        <begin position="1"/>
        <end position="71"/>
    </location>
</feature>
<dbReference type="InterPro" id="IPR009061">
    <property type="entry name" value="DNA-bd_dom_put_sf"/>
</dbReference>
<accession>A0A8J8MJJ7</accession>
<organism evidence="6 7">
    <name type="scientific">Vallitalea pronyensis</name>
    <dbReference type="NCBI Taxonomy" id="1348613"/>
    <lineage>
        <taxon>Bacteria</taxon>
        <taxon>Bacillati</taxon>
        <taxon>Bacillota</taxon>
        <taxon>Clostridia</taxon>
        <taxon>Lachnospirales</taxon>
        <taxon>Vallitaleaceae</taxon>
        <taxon>Vallitalea</taxon>
    </lineage>
</organism>
<gene>
    <name evidence="6" type="ORF">HZI73_09915</name>
</gene>
<dbReference type="GO" id="GO:0003677">
    <property type="term" value="F:DNA binding"/>
    <property type="evidence" value="ECO:0007669"/>
    <property type="project" value="UniProtKB-KW"/>
</dbReference>
<dbReference type="SUPFAM" id="SSF46955">
    <property type="entry name" value="Putative DNA-binding domain"/>
    <property type="match status" value="1"/>
</dbReference>
<keyword evidence="1" id="KW-0805">Transcription regulation</keyword>
<dbReference type="PANTHER" id="PTHR30204:SF90">
    <property type="entry name" value="HTH-TYPE TRANSCRIPTIONAL ACTIVATOR MTA"/>
    <property type="match status" value="1"/>
</dbReference>
<evidence type="ECO:0000256" key="1">
    <source>
        <dbReference type="ARBA" id="ARBA00023015"/>
    </source>
</evidence>
<evidence type="ECO:0000256" key="2">
    <source>
        <dbReference type="ARBA" id="ARBA00023125"/>
    </source>
</evidence>
<keyword evidence="7" id="KW-1185">Reference proteome</keyword>
<evidence type="ECO:0000256" key="3">
    <source>
        <dbReference type="ARBA" id="ARBA00023159"/>
    </source>
</evidence>
<evidence type="ECO:0000259" key="5">
    <source>
        <dbReference type="PROSITE" id="PS50937"/>
    </source>
</evidence>
<dbReference type="GO" id="GO:0003700">
    <property type="term" value="F:DNA-binding transcription factor activity"/>
    <property type="evidence" value="ECO:0007669"/>
    <property type="project" value="InterPro"/>
</dbReference>
<evidence type="ECO:0000313" key="6">
    <source>
        <dbReference type="EMBL" id="QUI22597.1"/>
    </source>
</evidence>